<dbReference type="RefSeq" id="WP_095406772.1">
    <property type="nucleotide sequence ID" value="NZ_NOJZ02000018.1"/>
</dbReference>
<dbReference type="OrthoDB" id="1751132at2"/>
<accession>A0A371IRL3</accession>
<dbReference type="EMBL" id="NOJZ02000018">
    <property type="protein sequence ID" value="RDY23119.1"/>
    <property type="molecule type" value="Genomic_DNA"/>
</dbReference>
<evidence type="ECO:0000313" key="2">
    <source>
        <dbReference type="Proteomes" id="UP000243494"/>
    </source>
</evidence>
<protein>
    <submittedName>
        <fullName evidence="1">Uncharacterized protein</fullName>
    </submittedName>
</protein>
<evidence type="ECO:0000313" key="1">
    <source>
        <dbReference type="EMBL" id="RDY23119.1"/>
    </source>
</evidence>
<dbReference type="Proteomes" id="UP000243494">
    <property type="component" value="Unassembled WGS sequence"/>
</dbReference>
<gene>
    <name evidence="1" type="ORF">CHF27_009750</name>
</gene>
<reference evidence="1 2" key="1">
    <citation type="journal article" date="2017" name="Genome Announc.">
        <title>Draft Genome Sequence of Romboutsia maritimum sp. nov. Strain CCRI-22766(T), Isolated from Coastal Estuarine Mud.</title>
        <authorList>
            <person name="Maheux A.F."/>
            <person name="Boudreau D.K."/>
            <person name="Berube E."/>
            <person name="Boissinot M."/>
            <person name="Raymond F."/>
            <person name="Brodeur S."/>
            <person name="Corbeil J."/>
            <person name="Brightwell G."/>
            <person name="Broda D."/>
            <person name="Omar R.F."/>
            <person name="Bergeron M.G."/>
        </authorList>
    </citation>
    <scope>NUCLEOTIDE SEQUENCE [LARGE SCALE GENOMIC DNA]</scope>
    <source>
        <strain evidence="1 2">CCRI-22766</strain>
    </source>
</reference>
<comment type="caution">
    <text evidence="1">The sequence shown here is derived from an EMBL/GenBank/DDBJ whole genome shotgun (WGS) entry which is preliminary data.</text>
</comment>
<proteinExistence type="predicted"/>
<dbReference type="AlphaFoldDB" id="A0A371IRL3"/>
<organism evidence="1 2">
    <name type="scientific">Romboutsia maritimum</name>
    <dbReference type="NCBI Taxonomy" id="2020948"/>
    <lineage>
        <taxon>Bacteria</taxon>
        <taxon>Bacillati</taxon>
        <taxon>Bacillota</taxon>
        <taxon>Clostridia</taxon>
        <taxon>Peptostreptococcales</taxon>
        <taxon>Peptostreptococcaceae</taxon>
        <taxon>Romboutsia</taxon>
    </lineage>
</organism>
<keyword evidence="2" id="KW-1185">Reference proteome</keyword>
<name>A0A371IRL3_9FIRM</name>
<sequence length="176" mass="20509">MQAKFLSKDKIFIQPTKFADILIKSSGYEDFDSKIIENSLEYDNKKVYEIAQSGFVDFNQHLYEDLNEMNSISTGIYLEKSLITFRIFIWGSKGEGFEIFKHVLRGEEISKLNDITNIKEYIYSHIDELERGIINTYDNDTTEAFKKFGIAIESRKLPLKSILEFLSIDNNIKDFS</sequence>